<dbReference type="AlphaFoldDB" id="A0AAD6SU15"/>
<keyword evidence="6" id="KW-0472">Membrane</keyword>
<dbReference type="CDD" id="cd01612">
    <property type="entry name" value="Ubl_ATG12"/>
    <property type="match status" value="1"/>
</dbReference>
<dbReference type="SUPFAM" id="SSF54236">
    <property type="entry name" value="Ubiquitin-like"/>
    <property type="match status" value="1"/>
</dbReference>
<organism evidence="7 8">
    <name type="scientific">Mycena alexandri</name>
    <dbReference type="NCBI Taxonomy" id="1745969"/>
    <lineage>
        <taxon>Eukaryota</taxon>
        <taxon>Fungi</taxon>
        <taxon>Dikarya</taxon>
        <taxon>Basidiomycota</taxon>
        <taxon>Agaricomycotina</taxon>
        <taxon>Agaricomycetes</taxon>
        <taxon>Agaricomycetidae</taxon>
        <taxon>Agaricales</taxon>
        <taxon>Marasmiineae</taxon>
        <taxon>Mycenaceae</taxon>
        <taxon>Mycena</taxon>
    </lineage>
</organism>
<dbReference type="GO" id="GO:0034045">
    <property type="term" value="C:phagophore assembly site membrane"/>
    <property type="evidence" value="ECO:0007669"/>
    <property type="project" value="UniProtKB-SubCell"/>
</dbReference>
<dbReference type="GO" id="GO:0097352">
    <property type="term" value="P:autophagosome maturation"/>
    <property type="evidence" value="ECO:0007669"/>
    <property type="project" value="TreeGrafter"/>
</dbReference>
<name>A0AAD6SU15_9AGAR</name>
<dbReference type="GO" id="GO:0000045">
    <property type="term" value="P:autophagosome assembly"/>
    <property type="evidence" value="ECO:0007669"/>
    <property type="project" value="InterPro"/>
</dbReference>
<comment type="subunit">
    <text evidence="6">Forms a conjugate with ATG5.</text>
</comment>
<keyword evidence="5 6" id="KW-0072">Autophagy</keyword>
<dbReference type="GO" id="GO:0034274">
    <property type="term" value="C:Atg12-Atg5-Atg16 complex"/>
    <property type="evidence" value="ECO:0007669"/>
    <property type="project" value="TreeGrafter"/>
</dbReference>
<dbReference type="GO" id="GO:0019776">
    <property type="term" value="F:Atg8-family ligase activity"/>
    <property type="evidence" value="ECO:0007669"/>
    <property type="project" value="TreeGrafter"/>
</dbReference>
<proteinExistence type="inferred from homology"/>
<keyword evidence="6" id="KW-0653">Protein transport</keyword>
<gene>
    <name evidence="7" type="ORF">C8F04DRAFT_1104008</name>
</gene>
<evidence type="ECO:0000313" key="8">
    <source>
        <dbReference type="Proteomes" id="UP001218188"/>
    </source>
</evidence>
<comment type="caution">
    <text evidence="7">The sequence shown here is derived from an EMBL/GenBank/DDBJ whole genome shotgun (WGS) entry which is preliminary data.</text>
</comment>
<reference evidence="7" key="1">
    <citation type="submission" date="2023-03" db="EMBL/GenBank/DDBJ databases">
        <title>Massive genome expansion in bonnet fungi (Mycena s.s.) driven by repeated elements and novel gene families across ecological guilds.</title>
        <authorList>
            <consortium name="Lawrence Berkeley National Laboratory"/>
            <person name="Harder C.B."/>
            <person name="Miyauchi S."/>
            <person name="Viragh M."/>
            <person name="Kuo A."/>
            <person name="Thoen E."/>
            <person name="Andreopoulos B."/>
            <person name="Lu D."/>
            <person name="Skrede I."/>
            <person name="Drula E."/>
            <person name="Henrissat B."/>
            <person name="Morin E."/>
            <person name="Kohler A."/>
            <person name="Barry K."/>
            <person name="LaButti K."/>
            <person name="Morin E."/>
            <person name="Salamov A."/>
            <person name="Lipzen A."/>
            <person name="Mereny Z."/>
            <person name="Hegedus B."/>
            <person name="Baldrian P."/>
            <person name="Stursova M."/>
            <person name="Weitz H."/>
            <person name="Taylor A."/>
            <person name="Grigoriev I.V."/>
            <person name="Nagy L.G."/>
            <person name="Martin F."/>
            <person name="Kauserud H."/>
        </authorList>
    </citation>
    <scope>NUCLEOTIDE SEQUENCE</scope>
    <source>
        <strain evidence="7">CBHHK200</strain>
    </source>
</reference>
<keyword evidence="6" id="KW-0813">Transport</keyword>
<evidence type="ECO:0000256" key="6">
    <source>
        <dbReference type="RuleBase" id="RU361201"/>
    </source>
</evidence>
<evidence type="ECO:0000256" key="5">
    <source>
        <dbReference type="ARBA" id="ARBA00023006"/>
    </source>
</evidence>
<dbReference type="GO" id="GO:0000422">
    <property type="term" value="P:autophagy of mitochondrion"/>
    <property type="evidence" value="ECO:0007669"/>
    <property type="project" value="TreeGrafter"/>
</dbReference>
<evidence type="ECO:0000256" key="4">
    <source>
        <dbReference type="ARBA" id="ARBA00022786"/>
    </source>
</evidence>
<dbReference type="Gene3D" id="3.10.20.90">
    <property type="entry name" value="Phosphatidylinositol 3-kinase Catalytic Subunit, Chain A, domain 1"/>
    <property type="match status" value="1"/>
</dbReference>
<dbReference type="InterPro" id="IPR007242">
    <property type="entry name" value="Atg12"/>
</dbReference>
<accession>A0AAD6SU15</accession>
<comment type="subcellular location">
    <subcellularLocation>
        <location evidence="6">Preautophagosomal structure membrane</location>
        <topology evidence="6">Peripheral membrane protein</topology>
    </subcellularLocation>
</comment>
<evidence type="ECO:0000313" key="7">
    <source>
        <dbReference type="EMBL" id="KAJ7033735.1"/>
    </source>
</evidence>
<comment type="function">
    <text evidence="6">Ubiquitin-like protein involved in cytoplasm to vacuole transport (Cvt), autophagy vesicles formation, mitophagy, and nucleophagy.</text>
</comment>
<dbReference type="GO" id="GO:0061723">
    <property type="term" value="P:glycophagy"/>
    <property type="evidence" value="ECO:0007669"/>
    <property type="project" value="TreeGrafter"/>
</dbReference>
<dbReference type="GO" id="GO:0034727">
    <property type="term" value="P:piecemeal microautophagy of the nucleus"/>
    <property type="evidence" value="ECO:0007669"/>
    <property type="project" value="TreeGrafter"/>
</dbReference>
<evidence type="ECO:0000256" key="2">
    <source>
        <dbReference type="ARBA" id="ARBA00015875"/>
    </source>
</evidence>
<dbReference type="Proteomes" id="UP001218188">
    <property type="component" value="Unassembled WGS sequence"/>
</dbReference>
<keyword evidence="8" id="KW-1185">Reference proteome</keyword>
<dbReference type="GO" id="GO:0015031">
    <property type="term" value="P:protein transport"/>
    <property type="evidence" value="ECO:0007669"/>
    <property type="project" value="UniProtKB-KW"/>
</dbReference>
<keyword evidence="3 6" id="KW-1017">Isopeptide bond</keyword>
<dbReference type="InterPro" id="IPR029071">
    <property type="entry name" value="Ubiquitin-like_domsf"/>
</dbReference>
<comment type="similarity">
    <text evidence="1 6">Belongs to the ATG12 family.</text>
</comment>
<dbReference type="GO" id="GO:0000421">
    <property type="term" value="C:autophagosome membrane"/>
    <property type="evidence" value="ECO:0007669"/>
    <property type="project" value="TreeGrafter"/>
</dbReference>
<dbReference type="EMBL" id="JARJCM010000063">
    <property type="protein sequence ID" value="KAJ7033735.1"/>
    <property type="molecule type" value="Genomic_DNA"/>
</dbReference>
<dbReference type="PANTHER" id="PTHR13385">
    <property type="entry name" value="AUTOPHAGY PROTEIN 12"/>
    <property type="match status" value="1"/>
</dbReference>
<evidence type="ECO:0000256" key="3">
    <source>
        <dbReference type="ARBA" id="ARBA00022499"/>
    </source>
</evidence>
<protein>
    <recommendedName>
        <fullName evidence="2 6">Ubiquitin-like protein ATG12</fullName>
    </recommendedName>
</protein>
<evidence type="ECO:0000256" key="1">
    <source>
        <dbReference type="ARBA" id="ARBA00007778"/>
    </source>
</evidence>
<sequence length="119" mass="12633">MDLDEFAPLEQICPAADAVTALEAHTAQRAADASGAVVMRFMPVGNVPVLKQNVFRLAAASSFSVVVRNLRKKLGMGPGEALLTYINFAFAPAPDESFGTQVGGIRQLIVHYSSTPAWG</sequence>
<dbReference type="PANTHER" id="PTHR13385:SF0">
    <property type="entry name" value="UBIQUITIN-LIKE PROTEIN ATG12"/>
    <property type="match status" value="1"/>
</dbReference>
<keyword evidence="4 6" id="KW-0833">Ubl conjugation pathway</keyword>
<dbReference type="Pfam" id="PF04110">
    <property type="entry name" value="APG12"/>
    <property type="match status" value="1"/>
</dbReference>